<keyword evidence="3 5" id="KW-0663">Pyridoxal phosphate</keyword>
<evidence type="ECO:0000256" key="5">
    <source>
        <dbReference type="PIRSR" id="PIRSR006278-2"/>
    </source>
</evidence>
<evidence type="ECO:0000259" key="6">
    <source>
        <dbReference type="Pfam" id="PF00291"/>
    </source>
</evidence>
<evidence type="ECO:0000313" key="7">
    <source>
        <dbReference type="EMBL" id="ANX00206.1"/>
    </source>
</evidence>
<dbReference type="PIRSF" id="PIRSF006278">
    <property type="entry name" value="ACCD_DCysDesulf"/>
    <property type="match status" value="1"/>
</dbReference>
<dbReference type="EMBL" id="CP014673">
    <property type="protein sequence ID" value="ANX00206.1"/>
    <property type="molecule type" value="Genomic_DNA"/>
</dbReference>
<dbReference type="GO" id="GO:1901605">
    <property type="term" value="P:alpha-amino acid metabolic process"/>
    <property type="evidence" value="ECO:0007669"/>
    <property type="project" value="UniProtKB-ARBA"/>
</dbReference>
<dbReference type="SUPFAM" id="SSF53686">
    <property type="entry name" value="Tryptophan synthase beta subunit-like PLP-dependent enzymes"/>
    <property type="match status" value="1"/>
</dbReference>
<dbReference type="PANTHER" id="PTHR43780">
    <property type="entry name" value="1-AMINOCYCLOPROPANE-1-CARBOXYLATE DEAMINASE-RELATED"/>
    <property type="match status" value="1"/>
</dbReference>
<proteinExistence type="inferred from homology"/>
<dbReference type="InterPro" id="IPR027278">
    <property type="entry name" value="ACCD_DCysDesulf"/>
</dbReference>
<evidence type="ECO:0000256" key="1">
    <source>
        <dbReference type="ARBA" id="ARBA00001933"/>
    </source>
</evidence>
<evidence type="ECO:0000256" key="4">
    <source>
        <dbReference type="PIRSR" id="PIRSR006278-1"/>
    </source>
</evidence>
<dbReference type="InterPro" id="IPR036052">
    <property type="entry name" value="TrpB-like_PALP_sf"/>
</dbReference>
<gene>
    <name evidence="7" type="ORF">CSTERLE_00665</name>
</gene>
<dbReference type="Pfam" id="PF00291">
    <property type="entry name" value="PALP"/>
    <property type="match status" value="1"/>
</dbReference>
<dbReference type="RefSeq" id="WP_065820464.1">
    <property type="nucleotide sequence ID" value="NZ_CP014673.1"/>
</dbReference>
<evidence type="ECO:0000313" key="8">
    <source>
        <dbReference type="Proteomes" id="UP000092931"/>
    </source>
</evidence>
<evidence type="ECO:0000256" key="3">
    <source>
        <dbReference type="ARBA" id="ARBA00022898"/>
    </source>
</evidence>
<dbReference type="PANTHER" id="PTHR43780:SF2">
    <property type="entry name" value="1-AMINOCYCLOPROPANE-1-CARBOXYLATE DEAMINASE-RELATED"/>
    <property type="match status" value="1"/>
</dbReference>
<organism evidence="7 8">
    <name type="scientific">Thermoclostridium stercorarium subsp. leptospartum DSM 9219</name>
    <dbReference type="NCBI Taxonomy" id="1346611"/>
    <lineage>
        <taxon>Bacteria</taxon>
        <taxon>Bacillati</taxon>
        <taxon>Bacillota</taxon>
        <taxon>Clostridia</taxon>
        <taxon>Eubacteriales</taxon>
        <taxon>Oscillospiraceae</taxon>
        <taxon>Thermoclostridium</taxon>
    </lineage>
</organism>
<comment type="cofactor">
    <cofactor evidence="1">
        <name>pyridoxal 5'-phosphate</name>
        <dbReference type="ChEBI" id="CHEBI:597326"/>
    </cofactor>
</comment>
<feature type="domain" description="Tryptophan synthase beta chain-like PALP" evidence="6">
    <location>
        <begin position="10"/>
        <end position="303"/>
    </location>
</feature>
<dbReference type="GO" id="GO:0019148">
    <property type="term" value="F:D-cysteine desulfhydrase activity"/>
    <property type="evidence" value="ECO:0007669"/>
    <property type="project" value="TreeGrafter"/>
</dbReference>
<feature type="active site" description="Nucleophile" evidence="4">
    <location>
        <position position="70"/>
    </location>
</feature>
<comment type="similarity">
    <text evidence="2">Belongs to the ACC deaminase/D-cysteine desulfhydrase family.</text>
</comment>
<protein>
    <submittedName>
        <fullName evidence="7">1-aminocyclopropane-1-carboxylate deaminase</fullName>
    </submittedName>
</protein>
<feature type="modified residue" description="N6-(pyridoxal phosphate)lysine" evidence="5">
    <location>
        <position position="43"/>
    </location>
</feature>
<evidence type="ECO:0000256" key="2">
    <source>
        <dbReference type="ARBA" id="ARBA00008639"/>
    </source>
</evidence>
<dbReference type="InterPro" id="IPR001926">
    <property type="entry name" value="TrpB-like_PALP"/>
</dbReference>
<dbReference type="Gene3D" id="3.40.50.1100">
    <property type="match status" value="2"/>
</dbReference>
<dbReference type="AlphaFoldDB" id="A0A1B1YHG0"/>
<name>A0A1B1YHG0_THEST</name>
<dbReference type="Proteomes" id="UP000092931">
    <property type="component" value="Chromosome"/>
</dbReference>
<sequence length="317" mass="35972">MQFENDYKEYIPTPIQRLSENLNENDFYIKREDLFPISFGGNKARKALIFFEDALSKNADYVVTYGSSSSNHCRVISNLAAAKGLRCVVISPIEKNKTTYNSLMMKLFNSEIIYCQISEVKNTIEKKMSELKNLGYNPYFIQGGGHGNLGTKAYVDVYNEIKNYEKNKGVYFDYIFHASGTGTTQAGLVCGSIIHGDNRKIIGISIARRNPYGEQIVLSSVNEYLKSIGVNCITNESIEFIDDYVLDGYEMYNKNILMTIKEVLTKDGIPMDTTYTGKAFWGMKEYIKKNNIRGKNILFIHTGGTPLFFDKIGELFL</sequence>
<reference evidence="7 8" key="1">
    <citation type="submission" date="2016-02" db="EMBL/GenBank/DDBJ databases">
        <title>Comparison of Clostridium stercorarium subspecies using comparative genomics and transcriptomics.</title>
        <authorList>
            <person name="Schellenberg J."/>
            <person name="Thallinger G."/>
            <person name="Levin D.B."/>
            <person name="Zhang X."/>
            <person name="Alvare G."/>
            <person name="Fristensky B."/>
            <person name="Sparling R."/>
        </authorList>
    </citation>
    <scope>NUCLEOTIDE SEQUENCE [LARGE SCALE GENOMIC DNA]</scope>
    <source>
        <strain evidence="7 8">DSM 9219</strain>
    </source>
</reference>
<accession>A0A1B1YHG0</accession>